<organism evidence="1 2">
    <name type="scientific">Pseudovibrio ascidiaceicola</name>
    <dbReference type="NCBI Taxonomy" id="285279"/>
    <lineage>
        <taxon>Bacteria</taxon>
        <taxon>Pseudomonadati</taxon>
        <taxon>Pseudomonadota</taxon>
        <taxon>Alphaproteobacteria</taxon>
        <taxon>Hyphomicrobiales</taxon>
        <taxon>Stappiaceae</taxon>
        <taxon>Pseudovibrio</taxon>
    </lineage>
</organism>
<keyword evidence="2" id="KW-1185">Reference proteome</keyword>
<name>A0A1I4DYS3_9HYPH</name>
<dbReference type="RefSeq" id="WP_093522596.1">
    <property type="nucleotide sequence ID" value="NZ_FOSK01000013.1"/>
</dbReference>
<evidence type="ECO:0000313" key="2">
    <source>
        <dbReference type="Proteomes" id="UP000199598"/>
    </source>
</evidence>
<proteinExistence type="predicted"/>
<sequence>MAGPIPMALGPFMFHAHGFGYTDIERSLETRWSTLETAGRMDAQQWTGPGSETILINGVLFPQEFGGQTTLDGVRLAARQGVPLMLVSIGGRVFGTHTIQGVEETQSLHDRIGTPGQNEYSIELLAYPGSFLNVIGAVASIF</sequence>
<comment type="caution">
    <text evidence="1">The sequence shown here is derived from an EMBL/GenBank/DDBJ whole genome shotgun (WGS) entry which is preliminary data.</text>
</comment>
<dbReference type="Pfam" id="PF06995">
    <property type="entry name" value="Phage_P2_GpU"/>
    <property type="match status" value="1"/>
</dbReference>
<evidence type="ECO:0000313" key="1">
    <source>
        <dbReference type="EMBL" id="SFK98123.1"/>
    </source>
</evidence>
<dbReference type="EMBL" id="FOSK01000013">
    <property type="protein sequence ID" value="SFK98123.1"/>
    <property type="molecule type" value="Genomic_DNA"/>
</dbReference>
<gene>
    <name evidence="1" type="ORF">SAMN04488518_11342</name>
</gene>
<protein>
    <recommendedName>
        <fullName evidence="3">Phage P2 GpU</fullName>
    </recommendedName>
</protein>
<accession>A0A1I4DYS3</accession>
<reference evidence="1 2" key="1">
    <citation type="submission" date="2016-10" db="EMBL/GenBank/DDBJ databases">
        <authorList>
            <person name="Varghese N."/>
            <person name="Submissions S."/>
        </authorList>
    </citation>
    <scope>NUCLEOTIDE SEQUENCE [LARGE SCALE GENOMIC DNA]</scope>
    <source>
        <strain evidence="1 2">DSM 16392</strain>
    </source>
</reference>
<dbReference type="InterPro" id="IPR009734">
    <property type="entry name" value="Myoviridae_GpU"/>
</dbReference>
<evidence type="ECO:0008006" key="3">
    <source>
        <dbReference type="Google" id="ProtNLM"/>
    </source>
</evidence>
<dbReference type="Proteomes" id="UP000199598">
    <property type="component" value="Unassembled WGS sequence"/>
</dbReference>